<feature type="domain" description="Thioesterase" evidence="3">
    <location>
        <begin position="59"/>
        <end position="133"/>
    </location>
</feature>
<dbReference type="RefSeq" id="WP_120060981.1">
    <property type="nucleotide sequence ID" value="NZ_QYRP01000002.1"/>
</dbReference>
<comment type="similarity">
    <text evidence="1">Belongs to the thioesterase PaaI family.</text>
</comment>
<dbReference type="AlphaFoldDB" id="A0A3A5HAE3"/>
<organism evidence="4 5">
    <name type="scientific">Nocardioides cavernaquae</name>
    <dbReference type="NCBI Taxonomy" id="2321396"/>
    <lineage>
        <taxon>Bacteria</taxon>
        <taxon>Bacillati</taxon>
        <taxon>Actinomycetota</taxon>
        <taxon>Actinomycetes</taxon>
        <taxon>Propionibacteriales</taxon>
        <taxon>Nocardioidaceae</taxon>
        <taxon>Nocardioides</taxon>
    </lineage>
</organism>
<dbReference type="Proteomes" id="UP000276542">
    <property type="component" value="Unassembled WGS sequence"/>
</dbReference>
<evidence type="ECO:0000259" key="3">
    <source>
        <dbReference type="Pfam" id="PF03061"/>
    </source>
</evidence>
<keyword evidence="5" id="KW-1185">Reference proteome</keyword>
<proteinExistence type="inferred from homology"/>
<dbReference type="Gene3D" id="3.10.129.10">
    <property type="entry name" value="Hotdog Thioesterase"/>
    <property type="match status" value="1"/>
</dbReference>
<dbReference type="InterPro" id="IPR006683">
    <property type="entry name" value="Thioestr_dom"/>
</dbReference>
<protein>
    <submittedName>
        <fullName evidence="4">Hotdog fold thioesterase</fullName>
    </submittedName>
</protein>
<evidence type="ECO:0000313" key="4">
    <source>
        <dbReference type="EMBL" id="RJS47011.1"/>
    </source>
</evidence>
<evidence type="ECO:0000313" key="5">
    <source>
        <dbReference type="Proteomes" id="UP000276542"/>
    </source>
</evidence>
<reference evidence="5" key="1">
    <citation type="submission" date="2018-09" db="EMBL/GenBank/DDBJ databases">
        <authorList>
            <person name="Zhu H."/>
        </authorList>
    </citation>
    <scope>NUCLEOTIDE SEQUENCE [LARGE SCALE GENOMIC DNA]</scope>
    <source>
        <strain evidence="5">K1W22B-1</strain>
    </source>
</reference>
<dbReference type="GO" id="GO:0061522">
    <property type="term" value="F:1,4-dihydroxy-2-naphthoyl-CoA thioesterase activity"/>
    <property type="evidence" value="ECO:0007669"/>
    <property type="project" value="TreeGrafter"/>
</dbReference>
<dbReference type="NCBIfam" id="TIGR00369">
    <property type="entry name" value="unchar_dom_1"/>
    <property type="match status" value="1"/>
</dbReference>
<dbReference type="InterPro" id="IPR029069">
    <property type="entry name" value="HotDog_dom_sf"/>
</dbReference>
<accession>A0A3A5HAE3</accession>
<comment type="caution">
    <text evidence="4">The sequence shown here is derived from an EMBL/GenBank/DDBJ whole genome shotgun (WGS) entry which is preliminary data.</text>
</comment>
<name>A0A3A5HAE3_9ACTN</name>
<dbReference type="SUPFAM" id="SSF54637">
    <property type="entry name" value="Thioesterase/thiol ester dehydrase-isomerase"/>
    <property type="match status" value="1"/>
</dbReference>
<dbReference type="GO" id="GO:0005829">
    <property type="term" value="C:cytosol"/>
    <property type="evidence" value="ECO:0007669"/>
    <property type="project" value="TreeGrafter"/>
</dbReference>
<evidence type="ECO:0000256" key="1">
    <source>
        <dbReference type="ARBA" id="ARBA00008324"/>
    </source>
</evidence>
<evidence type="ECO:0000256" key="2">
    <source>
        <dbReference type="ARBA" id="ARBA00022801"/>
    </source>
</evidence>
<dbReference type="PANTHER" id="PTHR43240:SF5">
    <property type="entry name" value="1,4-DIHYDROXY-2-NAPHTHOYL-COA THIOESTERASE 1"/>
    <property type="match status" value="1"/>
</dbReference>
<gene>
    <name evidence="4" type="ORF">D4739_12830</name>
</gene>
<dbReference type="CDD" id="cd03443">
    <property type="entry name" value="PaaI_thioesterase"/>
    <property type="match status" value="1"/>
</dbReference>
<dbReference type="OrthoDB" id="9798208at2"/>
<keyword evidence="2" id="KW-0378">Hydrolase</keyword>
<dbReference type="EMBL" id="QYRP01000002">
    <property type="protein sequence ID" value="RJS47011.1"/>
    <property type="molecule type" value="Genomic_DNA"/>
</dbReference>
<dbReference type="InterPro" id="IPR003736">
    <property type="entry name" value="PAAI_dom"/>
</dbReference>
<dbReference type="PANTHER" id="PTHR43240">
    <property type="entry name" value="1,4-DIHYDROXY-2-NAPHTHOYL-COA THIOESTERASE 1"/>
    <property type="match status" value="1"/>
</dbReference>
<sequence length="147" mass="15133">MTQSALPESIDGIPVDELLAIIPMGALNDKMGITLLEASADRLVATMPVEGNTQPFMLLHGGASVVLAETLGSLGAGIHAYPDKVPVGVDINATHHRAATSGLVTGVATAIHRGRTSAAYEIVITDESGRRLCTSRITLALIAAPKG</sequence>
<dbReference type="Pfam" id="PF03061">
    <property type="entry name" value="4HBT"/>
    <property type="match status" value="1"/>
</dbReference>